<proteinExistence type="predicted"/>
<protein>
    <submittedName>
        <fullName evidence="1">Uncharacterized protein</fullName>
    </submittedName>
</protein>
<feature type="non-terminal residue" evidence="1">
    <location>
        <position position="72"/>
    </location>
</feature>
<evidence type="ECO:0000313" key="1">
    <source>
        <dbReference type="EMBL" id="CDW23859.1"/>
    </source>
</evidence>
<organism evidence="1">
    <name type="scientific">Lepeophtheirus salmonis</name>
    <name type="common">Salmon louse</name>
    <name type="synonym">Caligus salmonis</name>
    <dbReference type="NCBI Taxonomy" id="72036"/>
    <lineage>
        <taxon>Eukaryota</taxon>
        <taxon>Metazoa</taxon>
        <taxon>Ecdysozoa</taxon>
        <taxon>Arthropoda</taxon>
        <taxon>Crustacea</taxon>
        <taxon>Multicrustacea</taxon>
        <taxon>Hexanauplia</taxon>
        <taxon>Copepoda</taxon>
        <taxon>Siphonostomatoida</taxon>
        <taxon>Caligidae</taxon>
        <taxon>Lepeophtheirus</taxon>
    </lineage>
</organism>
<name>A0A0K2TCU8_LEPSM</name>
<dbReference type="EMBL" id="HACA01006498">
    <property type="protein sequence ID" value="CDW23859.1"/>
    <property type="molecule type" value="Transcribed_RNA"/>
</dbReference>
<reference evidence="1" key="1">
    <citation type="submission" date="2014-05" db="EMBL/GenBank/DDBJ databases">
        <authorList>
            <person name="Chronopoulou M."/>
        </authorList>
    </citation>
    <scope>NUCLEOTIDE SEQUENCE</scope>
    <source>
        <tissue evidence="1">Whole organism</tissue>
    </source>
</reference>
<accession>A0A0K2TCU8</accession>
<sequence length="72" mass="8057">MSKIPTISMNPSSVSSYALYENICCIEVLASWLNLGSIHYVKAITNFAQLLCRSVCKEETEKEVHVTSYALK</sequence>
<dbReference type="AlphaFoldDB" id="A0A0K2TCU8"/>